<evidence type="ECO:0000313" key="2">
    <source>
        <dbReference type="Proteomes" id="UP000317494"/>
    </source>
</evidence>
<gene>
    <name evidence="1" type="ORF">SeMB42_g01167</name>
</gene>
<accession>A0A507DNK7</accession>
<dbReference type="Proteomes" id="UP000317494">
    <property type="component" value="Unassembled WGS sequence"/>
</dbReference>
<evidence type="ECO:0000313" key="1">
    <source>
        <dbReference type="EMBL" id="TPX52777.1"/>
    </source>
</evidence>
<reference evidence="1 2" key="1">
    <citation type="journal article" date="2019" name="Sci. Rep.">
        <title>Comparative genomics of chytrid fungi reveal insights into the obligate biotrophic and pathogenic lifestyle of Synchytrium endobioticum.</title>
        <authorList>
            <person name="van de Vossenberg B.T.L.H."/>
            <person name="Warris S."/>
            <person name="Nguyen H.D.T."/>
            <person name="van Gent-Pelzer M.P.E."/>
            <person name="Joly D.L."/>
            <person name="van de Geest H.C."/>
            <person name="Bonants P.J.M."/>
            <person name="Smith D.S."/>
            <person name="Levesque C.A."/>
            <person name="van der Lee T.A.J."/>
        </authorList>
    </citation>
    <scope>NUCLEOTIDE SEQUENCE [LARGE SCALE GENOMIC DNA]</scope>
    <source>
        <strain evidence="1 2">MB42</strain>
    </source>
</reference>
<dbReference type="VEuPathDB" id="FungiDB:SeMB42_g01167"/>
<dbReference type="EMBL" id="QEAN01000028">
    <property type="protein sequence ID" value="TPX52777.1"/>
    <property type="molecule type" value="Genomic_DNA"/>
</dbReference>
<name>A0A507DNK7_9FUNG</name>
<proteinExistence type="predicted"/>
<dbReference type="AlphaFoldDB" id="A0A507DNK7"/>
<keyword evidence="2" id="KW-1185">Reference proteome</keyword>
<protein>
    <submittedName>
        <fullName evidence="1">Uncharacterized protein</fullName>
    </submittedName>
</protein>
<sequence>MASNSLSVRSRSDDCSVINALSVVNAEIWSEIQKLLHLLECWPTVYGLNLQRTGANAFGANYVSKILKGFGIEDFYPFANVGFQNLLHKSGET</sequence>
<comment type="caution">
    <text evidence="1">The sequence shown here is derived from an EMBL/GenBank/DDBJ whole genome shotgun (WGS) entry which is preliminary data.</text>
</comment>
<organism evidence="1 2">
    <name type="scientific">Synchytrium endobioticum</name>
    <dbReference type="NCBI Taxonomy" id="286115"/>
    <lineage>
        <taxon>Eukaryota</taxon>
        <taxon>Fungi</taxon>
        <taxon>Fungi incertae sedis</taxon>
        <taxon>Chytridiomycota</taxon>
        <taxon>Chytridiomycota incertae sedis</taxon>
        <taxon>Chytridiomycetes</taxon>
        <taxon>Synchytriales</taxon>
        <taxon>Synchytriaceae</taxon>
        <taxon>Synchytrium</taxon>
    </lineage>
</organism>